<dbReference type="PANTHER" id="PTHR42951">
    <property type="entry name" value="METALLO-BETA-LACTAMASE DOMAIN-CONTAINING"/>
    <property type="match status" value="1"/>
</dbReference>
<organism evidence="4 5">
    <name type="scientific">Aurantimonas marianensis</name>
    <dbReference type="NCBI Taxonomy" id="2920428"/>
    <lineage>
        <taxon>Bacteria</taxon>
        <taxon>Pseudomonadati</taxon>
        <taxon>Pseudomonadota</taxon>
        <taxon>Alphaproteobacteria</taxon>
        <taxon>Hyphomicrobiales</taxon>
        <taxon>Aurantimonadaceae</taxon>
        <taxon>Aurantimonas</taxon>
    </lineage>
</organism>
<dbReference type="InterPro" id="IPR001279">
    <property type="entry name" value="Metallo-B-lactamas"/>
</dbReference>
<protein>
    <submittedName>
        <fullName evidence="4">Quinoprotein relay system zinc metallohydrolase 2</fullName>
    </submittedName>
</protein>
<dbReference type="CDD" id="cd16282">
    <property type="entry name" value="metallo-hydrolase-like_MBL-fold"/>
    <property type="match status" value="1"/>
</dbReference>
<comment type="caution">
    <text evidence="4">The sequence shown here is derived from an EMBL/GenBank/DDBJ whole genome shotgun (WGS) entry which is preliminary data.</text>
</comment>
<gene>
    <name evidence="4" type="ORF">MJ956_00295</name>
</gene>
<dbReference type="Gene3D" id="3.60.15.10">
    <property type="entry name" value="Ribonuclease Z/Hydroxyacylglutathione hydrolase-like"/>
    <property type="match status" value="1"/>
</dbReference>
<dbReference type="SMART" id="SM00849">
    <property type="entry name" value="Lactamase_B"/>
    <property type="match status" value="1"/>
</dbReference>
<comment type="similarity">
    <text evidence="1">Belongs to the metallo-beta-lactamase superfamily. Class-B beta-lactamase family.</text>
</comment>
<evidence type="ECO:0000256" key="2">
    <source>
        <dbReference type="SAM" id="SignalP"/>
    </source>
</evidence>
<dbReference type="PROSITE" id="PS50206">
    <property type="entry name" value="RHODANESE_3"/>
    <property type="match status" value="1"/>
</dbReference>
<dbReference type="PANTHER" id="PTHR42951:SF4">
    <property type="entry name" value="ACYL-COENZYME A THIOESTERASE MBLAC2"/>
    <property type="match status" value="1"/>
</dbReference>
<evidence type="ECO:0000313" key="5">
    <source>
        <dbReference type="Proteomes" id="UP001155220"/>
    </source>
</evidence>
<evidence type="ECO:0000256" key="1">
    <source>
        <dbReference type="ARBA" id="ARBA00005250"/>
    </source>
</evidence>
<dbReference type="InterPro" id="IPR001763">
    <property type="entry name" value="Rhodanese-like_dom"/>
</dbReference>
<dbReference type="InterPro" id="IPR050855">
    <property type="entry name" value="NDM-1-like"/>
</dbReference>
<proteinExistence type="inferred from homology"/>
<sequence length="320" mass="33665">MSDGAMSIRSKFLRCCAAATLVAIAAFVGRTIASAAPLTFEEIAPGVFVHAGRIEETTPDNRGDIANIGFVIGAEAVAMIDSGGSVAVARSALAAIRAITDKPVRYLVNTHMHPDHMFGNQVFKAAGATLIGHHKLPAALAARAAFYKESMREQLGPALADAVTVTLPDETVEGERIVDLGNRKLTLKAWGTAHTDNDLTVLDAATGTLFAGDLVFMEHVPVIDGSIKGWLAQTPELEALPASRVVPGHGPASAPWPQAIAAQTAYLERLAADLRQAIADGVPLADAVETAGQGEGPEWRLFDAFNARNATAAFAELEWE</sequence>
<dbReference type="InterPro" id="IPR036866">
    <property type="entry name" value="RibonucZ/Hydroxyglut_hydro"/>
</dbReference>
<dbReference type="Proteomes" id="UP001155220">
    <property type="component" value="Unassembled WGS sequence"/>
</dbReference>
<evidence type="ECO:0000259" key="3">
    <source>
        <dbReference type="PROSITE" id="PS50206"/>
    </source>
</evidence>
<dbReference type="NCBIfam" id="TIGR04559">
    <property type="entry name" value="SoxH_rel_PQQ_2"/>
    <property type="match status" value="1"/>
</dbReference>
<keyword evidence="5" id="KW-1185">Reference proteome</keyword>
<dbReference type="RefSeq" id="WP_253962480.1">
    <property type="nucleotide sequence ID" value="NZ_JALHBS010000001.1"/>
</dbReference>
<keyword evidence="2" id="KW-0732">Signal</keyword>
<dbReference type="SUPFAM" id="SSF56281">
    <property type="entry name" value="Metallo-hydrolase/oxidoreductase"/>
    <property type="match status" value="1"/>
</dbReference>
<feature type="chain" id="PRO_5040983695" evidence="2">
    <location>
        <begin position="36"/>
        <end position="320"/>
    </location>
</feature>
<reference evidence="4" key="1">
    <citation type="submission" date="2022-03" db="EMBL/GenBank/DDBJ databases">
        <title>Aurantimonas Liuensis sp. Nov., isolated from the hadal seawater of the Mariana Trench.</title>
        <authorList>
            <person name="Liu R."/>
        </authorList>
    </citation>
    <scope>NUCLEOTIDE SEQUENCE</scope>
    <source>
        <strain evidence="4">LRZ36</strain>
    </source>
</reference>
<dbReference type="InterPro" id="IPR030829">
    <property type="entry name" value="SoxH-rel_PQQ_2"/>
</dbReference>
<dbReference type="EMBL" id="JALHBS010000001">
    <property type="protein sequence ID" value="MCP3053585.1"/>
    <property type="molecule type" value="Genomic_DNA"/>
</dbReference>
<feature type="signal peptide" evidence="2">
    <location>
        <begin position="1"/>
        <end position="35"/>
    </location>
</feature>
<dbReference type="Pfam" id="PF00753">
    <property type="entry name" value="Lactamase_B"/>
    <property type="match status" value="1"/>
</dbReference>
<dbReference type="AlphaFoldDB" id="A0A9X2H4G6"/>
<accession>A0A9X2H4G6</accession>
<evidence type="ECO:0000313" key="4">
    <source>
        <dbReference type="EMBL" id="MCP3053585.1"/>
    </source>
</evidence>
<name>A0A9X2H4G6_9HYPH</name>
<dbReference type="GO" id="GO:0017001">
    <property type="term" value="P:antibiotic catabolic process"/>
    <property type="evidence" value="ECO:0007669"/>
    <property type="project" value="UniProtKB-ARBA"/>
</dbReference>
<feature type="domain" description="Rhodanese" evidence="3">
    <location>
        <begin position="218"/>
        <end position="239"/>
    </location>
</feature>